<reference evidence="3 4" key="1">
    <citation type="submission" date="2019-08" db="EMBL/GenBank/DDBJ databases">
        <title>Genone of Arthrobacter echini P9.</title>
        <authorList>
            <person name="Bowman J.P."/>
        </authorList>
    </citation>
    <scope>NUCLEOTIDE SEQUENCE [LARGE SCALE GENOMIC DNA]</scope>
    <source>
        <strain evidence="3 4">P9</strain>
    </source>
</reference>
<keyword evidence="4" id="KW-1185">Reference proteome</keyword>
<sequence length="221" mass="23161">MTSTSPENHDASPAGRPAATGSGSGAGRSAGSATPGSTPPVTARDARKDAGRSSATNPKKAGVDASGTPGDRSAGKGGAKDRGSDWSVFRTVVILVGLVLAGFGAYYLILGSAGLPDTETCVVNPTLESQFRFFSAMMIGVGAAFITIAVKFQWANMLWLVCLMVFIGGIGRVLSWAFSGTPNYIMIILMVVELAFPPALLVWHKFIAKTSELRREFDERA</sequence>
<keyword evidence="2" id="KW-0812">Transmembrane</keyword>
<evidence type="ECO:0000313" key="4">
    <source>
        <dbReference type="Proteomes" id="UP000323410"/>
    </source>
</evidence>
<comment type="caution">
    <text evidence="3">The sequence shown here is derived from an EMBL/GenBank/DDBJ whole genome shotgun (WGS) entry which is preliminary data.</text>
</comment>
<feature type="transmembrane region" description="Helical" evidence="2">
    <location>
        <begin position="184"/>
        <end position="203"/>
    </location>
</feature>
<dbReference type="Pfam" id="PF14248">
    <property type="entry name" value="DUF4345"/>
    <property type="match status" value="1"/>
</dbReference>
<protein>
    <submittedName>
        <fullName evidence="3">DUF4345 domain-containing protein</fullName>
    </submittedName>
</protein>
<accession>A0A5D0XRK8</accession>
<dbReference type="OrthoDB" id="4939119at2"/>
<evidence type="ECO:0000313" key="3">
    <source>
        <dbReference type="EMBL" id="TYC99104.1"/>
    </source>
</evidence>
<gene>
    <name evidence="3" type="ORF">FQ377_08940</name>
</gene>
<evidence type="ECO:0000256" key="2">
    <source>
        <dbReference type="SAM" id="Phobius"/>
    </source>
</evidence>
<feature type="compositionally biased region" description="Low complexity" evidence="1">
    <location>
        <begin position="11"/>
        <end position="21"/>
    </location>
</feature>
<feature type="transmembrane region" description="Helical" evidence="2">
    <location>
        <begin position="157"/>
        <end position="178"/>
    </location>
</feature>
<evidence type="ECO:0000256" key="1">
    <source>
        <dbReference type="SAM" id="MobiDB-lite"/>
    </source>
</evidence>
<keyword evidence="2" id="KW-1133">Transmembrane helix</keyword>
<feature type="transmembrane region" description="Helical" evidence="2">
    <location>
        <begin position="129"/>
        <end position="150"/>
    </location>
</feature>
<feature type="transmembrane region" description="Helical" evidence="2">
    <location>
        <begin position="88"/>
        <end position="109"/>
    </location>
</feature>
<organism evidence="3 4">
    <name type="scientific">Arthrobacter echini</name>
    <dbReference type="NCBI Taxonomy" id="1529066"/>
    <lineage>
        <taxon>Bacteria</taxon>
        <taxon>Bacillati</taxon>
        <taxon>Actinomycetota</taxon>
        <taxon>Actinomycetes</taxon>
        <taxon>Micrococcales</taxon>
        <taxon>Micrococcaceae</taxon>
        <taxon>Arthrobacter</taxon>
    </lineage>
</organism>
<feature type="region of interest" description="Disordered" evidence="1">
    <location>
        <begin position="1"/>
        <end position="83"/>
    </location>
</feature>
<dbReference type="EMBL" id="VSLD01000003">
    <property type="protein sequence ID" value="TYC99104.1"/>
    <property type="molecule type" value="Genomic_DNA"/>
</dbReference>
<dbReference type="InterPro" id="IPR025597">
    <property type="entry name" value="DUF4345"/>
</dbReference>
<proteinExistence type="predicted"/>
<dbReference type="AlphaFoldDB" id="A0A5D0XRK8"/>
<name>A0A5D0XRK8_9MICC</name>
<dbReference type="RefSeq" id="WP_148600887.1">
    <property type="nucleotide sequence ID" value="NZ_VSLD01000003.1"/>
</dbReference>
<keyword evidence="2" id="KW-0472">Membrane</keyword>
<dbReference type="Proteomes" id="UP000323410">
    <property type="component" value="Unassembled WGS sequence"/>
</dbReference>